<dbReference type="InterPro" id="IPR004871">
    <property type="entry name" value="RSE1/DDB1/CPSF1_C"/>
</dbReference>
<evidence type="ECO:0000259" key="6">
    <source>
        <dbReference type="Pfam" id="PF10433"/>
    </source>
</evidence>
<dbReference type="Pfam" id="PF23726">
    <property type="entry name" value="Beta-prop_RSE1_2nd"/>
    <property type="match status" value="1"/>
</dbReference>
<dbReference type="GO" id="GO:0005634">
    <property type="term" value="C:nucleus"/>
    <property type="evidence" value="ECO:0007669"/>
    <property type="project" value="UniProtKB-SubCell"/>
</dbReference>
<protein>
    <recommendedName>
        <fullName evidence="10">DNA damage-binding protein 1</fullName>
    </recommendedName>
</protein>
<evidence type="ECO:0000259" key="7">
    <source>
        <dbReference type="Pfam" id="PF23726"/>
    </source>
</evidence>
<dbReference type="Gene3D" id="2.130.10.10">
    <property type="entry name" value="YVTN repeat-like/Quinoprotein amine dehydrogenase"/>
    <property type="match status" value="3"/>
</dbReference>
<feature type="non-terminal residue" evidence="8">
    <location>
        <position position="1"/>
    </location>
</feature>
<feature type="compositionally biased region" description="Pro residues" evidence="3">
    <location>
        <begin position="1058"/>
        <end position="1070"/>
    </location>
</feature>
<name>A0A564Y4J0_HYMDI</name>
<reference evidence="8 9" key="1">
    <citation type="submission" date="2019-07" db="EMBL/GenBank/DDBJ databases">
        <authorList>
            <person name="Jastrzebski P J."/>
            <person name="Paukszto L."/>
            <person name="Jastrzebski P J."/>
        </authorList>
    </citation>
    <scope>NUCLEOTIDE SEQUENCE [LARGE SCALE GENOMIC DNA]</scope>
    <source>
        <strain evidence="8 9">WMS-il1</strain>
    </source>
</reference>
<accession>A0A564Y4J0</accession>
<proteinExistence type="predicted"/>
<feature type="transmembrane region" description="Helical" evidence="4">
    <location>
        <begin position="1156"/>
        <end position="1178"/>
    </location>
</feature>
<feature type="domain" description="RSE1/DDB1/CPSF1 C-terminal" evidence="5">
    <location>
        <begin position="863"/>
        <end position="1226"/>
    </location>
</feature>
<keyword evidence="2" id="KW-0539">Nucleus</keyword>
<feature type="domain" description="RSE1/DDB1/CPSF1 first beta-propeller" evidence="6">
    <location>
        <begin position="12"/>
        <end position="344"/>
    </location>
</feature>
<dbReference type="InterPro" id="IPR050358">
    <property type="entry name" value="RSE1/DDB1/CFT1"/>
</dbReference>
<evidence type="ECO:0000259" key="5">
    <source>
        <dbReference type="Pfam" id="PF03178"/>
    </source>
</evidence>
<dbReference type="InterPro" id="IPR018846">
    <property type="entry name" value="Beta-prop_RSE1/DDB1/CPSF1_1st"/>
</dbReference>
<dbReference type="InterPro" id="IPR058543">
    <property type="entry name" value="Beta-prop_RSE1/DDB1/CPSF1_2nd"/>
</dbReference>
<evidence type="ECO:0000256" key="3">
    <source>
        <dbReference type="SAM" id="MobiDB-lite"/>
    </source>
</evidence>
<comment type="subcellular location">
    <subcellularLocation>
        <location evidence="1">Nucleus</location>
    </subcellularLocation>
</comment>
<dbReference type="Pfam" id="PF10433">
    <property type="entry name" value="Beta-prop_RSE1_1st"/>
    <property type="match status" value="1"/>
</dbReference>
<dbReference type="EMBL" id="CABIJS010000088">
    <property type="protein sequence ID" value="VUZ42217.1"/>
    <property type="molecule type" value="Genomic_DNA"/>
</dbReference>
<dbReference type="Pfam" id="PF03178">
    <property type="entry name" value="CPSF_A"/>
    <property type="match status" value="1"/>
</dbReference>
<dbReference type="InterPro" id="IPR036322">
    <property type="entry name" value="WD40_repeat_dom_sf"/>
</dbReference>
<dbReference type="InterPro" id="IPR015943">
    <property type="entry name" value="WD40/YVTN_repeat-like_dom_sf"/>
</dbReference>
<dbReference type="Gene3D" id="1.10.150.910">
    <property type="match status" value="1"/>
</dbReference>
<keyword evidence="4" id="KW-0472">Membrane</keyword>
<evidence type="ECO:0000313" key="9">
    <source>
        <dbReference type="Proteomes" id="UP000321570"/>
    </source>
</evidence>
<dbReference type="Proteomes" id="UP000321570">
    <property type="component" value="Unassembled WGS sequence"/>
</dbReference>
<keyword evidence="4" id="KW-1133">Transmembrane helix</keyword>
<keyword evidence="4" id="KW-0812">Transmembrane</keyword>
<feature type="domain" description="RSE1/DDB1/CPSF1 second beta-propeller" evidence="7">
    <location>
        <begin position="401"/>
        <end position="728"/>
    </location>
</feature>
<evidence type="ECO:0008006" key="10">
    <source>
        <dbReference type="Google" id="ProtNLM"/>
    </source>
</evidence>
<sequence length="1282" mass="143108">FYHTSAQRSTAVNLALTGNFTGPNDLNLVFIKNSYIEIYDITSEGLRVVRDIPLNGTILTALLFRRRNRKQDSLCIVTLRADLIVLECVRTKDSIDFVTVFRKNIDSRGHHLLHHGVTAMVDPTSTYIAIRLFHNLMKLVEINHLPERPGVKVEESKIHAVKLDEGNVIDLTFINGYGYPTFAMICEDQGAAHLRMYELNTKDHILVPLPANFSAIETTSRMLVPVAAPYYGFLVVGDEMISYHSPNKPHITTCIPQKTLSKVVAYAQVDNKRYLMGNLCGELFMVHLVGPEVDALAPLSAVLERLRIERLGITSVPESIVYLDKGVVFIGSYFGDSQLIHLRSDIDPDTKCYFDVYEEYPNLGPIADMIFVENEGQNQLITCSGYSRDGSLRIIRNGIGIQEIATIGQEHMNGVWCIPCNSEVYDDAMICSMKRRSRIVRVIGDDLAGLKLEGFVRDDRTLYCNTVHPQGYKKSPRPLLLQATNDTLWLIGIQDLYGKGCLATWKPPTGMSLSSLTARGDLVIVASGNCIFALRITGTPEKPVFTQVGQNELACEIACIDITPFNKSKSADSSTAAAGDILGDMEPEYAAVGLWLGHGICLLKLPSLEQVFNDPLPKEIRSTGAVILPRSIAIAQFDELLYVFCVSGDGTLFYYNVDYSNDKICLRDRKSMKIGSTCQVRLVQWNSRGKRYVFLCSNRPYIIYENRHKLVFANVNIKDISYMAPLNSGPLNETNTRGWGPIISGSRICMITPKGVTIGSVDCLQKLHVRKIPLFETPRRIVLQEDTCSIGVLTMRQEVVSGEGHIMSLLPSASSDRSGKISQTNCPMPKMGYTKNKFTHLDLYSLLIFCQATWELKHIYRLAYSLECYEVGMSLCSSDLGQNNGSFYVLGTAFVMLDEIEPKKGRIHVLRWDPKVEELQQIGVFEVLGSPNVIRDFDGRLVAGIGSSVRIYNFSDKKLNQESVNNENIVTLFVRTHKDYILVGDIMRSCTLLQFKAEKSSLEVIARHNCPRYVSALEMLDEDHFITADMEGNIQLMGRYQTVSLEEPVVPTIRTVLPIPPKPSSPPPPSLETAASSSAFTVPRSQTPASLFEPDVEQAPLHNSLELTTKCMALTEKCLVDYAFMNTGQSINIFVKGNMTTLSAEHWNSIGTTHTLYASTTGCLGMMVNISPILFIFLKEVEERMRRLIRPFGGLSQEVYRACRDCLSNFVTSKNIIDGELIETFLELNKEDKEKVVRGLQIPTTVDAFGRFDDTSYDSMVATKDCTVGDLTRVVEELAGLH</sequence>
<keyword evidence="9" id="KW-1185">Reference proteome</keyword>
<dbReference type="SUPFAM" id="SSF50978">
    <property type="entry name" value="WD40 repeat-like"/>
    <property type="match status" value="1"/>
</dbReference>
<evidence type="ECO:0000313" key="8">
    <source>
        <dbReference type="EMBL" id="VUZ42217.1"/>
    </source>
</evidence>
<evidence type="ECO:0000256" key="2">
    <source>
        <dbReference type="ARBA" id="ARBA00023242"/>
    </source>
</evidence>
<gene>
    <name evidence="8" type="ORF">WMSIL1_LOCUS2902</name>
</gene>
<dbReference type="GO" id="GO:0003676">
    <property type="term" value="F:nucleic acid binding"/>
    <property type="evidence" value="ECO:0007669"/>
    <property type="project" value="InterPro"/>
</dbReference>
<dbReference type="PANTHER" id="PTHR10644">
    <property type="entry name" value="DNA REPAIR/RNA PROCESSING CPSF FAMILY"/>
    <property type="match status" value="1"/>
</dbReference>
<organism evidence="8 9">
    <name type="scientific">Hymenolepis diminuta</name>
    <name type="common">Rat tapeworm</name>
    <dbReference type="NCBI Taxonomy" id="6216"/>
    <lineage>
        <taxon>Eukaryota</taxon>
        <taxon>Metazoa</taxon>
        <taxon>Spiralia</taxon>
        <taxon>Lophotrochozoa</taxon>
        <taxon>Platyhelminthes</taxon>
        <taxon>Cestoda</taxon>
        <taxon>Eucestoda</taxon>
        <taxon>Cyclophyllidea</taxon>
        <taxon>Hymenolepididae</taxon>
        <taxon>Hymenolepis</taxon>
    </lineage>
</organism>
<evidence type="ECO:0000256" key="1">
    <source>
        <dbReference type="ARBA" id="ARBA00004123"/>
    </source>
</evidence>
<feature type="region of interest" description="Disordered" evidence="3">
    <location>
        <begin position="1056"/>
        <end position="1079"/>
    </location>
</feature>
<evidence type="ECO:0000256" key="4">
    <source>
        <dbReference type="SAM" id="Phobius"/>
    </source>
</evidence>